<feature type="domain" description="Protein kinase" evidence="7">
    <location>
        <begin position="4"/>
        <end position="207"/>
    </location>
</feature>
<dbReference type="Gene3D" id="3.30.200.20">
    <property type="entry name" value="Phosphorylase Kinase, domain 1"/>
    <property type="match status" value="1"/>
</dbReference>
<name>A2FKD8_TRIV3</name>
<dbReference type="OrthoDB" id="2158884at2759"/>
<dbReference type="Pfam" id="PF00069">
    <property type="entry name" value="Pkinase"/>
    <property type="match status" value="1"/>
</dbReference>
<dbReference type="GO" id="GO:0005634">
    <property type="term" value="C:nucleus"/>
    <property type="evidence" value="ECO:0000318"/>
    <property type="project" value="GO_Central"/>
</dbReference>
<evidence type="ECO:0000313" key="8">
    <source>
        <dbReference type="EMBL" id="EAX94638.1"/>
    </source>
</evidence>
<dbReference type="GO" id="GO:0004674">
    <property type="term" value="F:protein serine/threonine kinase activity"/>
    <property type="evidence" value="ECO:0000318"/>
    <property type="project" value="GO_Central"/>
</dbReference>
<dbReference type="AlphaFoldDB" id="A2FKD8"/>
<keyword evidence="5 6" id="KW-0067">ATP-binding</keyword>
<evidence type="ECO:0000256" key="5">
    <source>
        <dbReference type="ARBA" id="ARBA00022840"/>
    </source>
</evidence>
<feature type="binding site" evidence="6">
    <location>
        <position position="34"/>
    </location>
    <ligand>
        <name>ATP</name>
        <dbReference type="ChEBI" id="CHEBI:30616"/>
    </ligand>
</feature>
<dbReference type="Proteomes" id="UP000001542">
    <property type="component" value="Unassembled WGS sequence"/>
</dbReference>
<keyword evidence="1" id="KW-0723">Serine/threonine-protein kinase</keyword>
<gene>
    <name evidence="8" type="ORF">TVAG_381430</name>
</gene>
<dbReference type="PROSITE" id="PS50011">
    <property type="entry name" value="PROTEIN_KINASE_DOM"/>
    <property type="match status" value="1"/>
</dbReference>
<dbReference type="EMBL" id="DS113846">
    <property type="protein sequence ID" value="EAX94638.1"/>
    <property type="molecule type" value="Genomic_DNA"/>
</dbReference>
<protein>
    <submittedName>
        <fullName evidence="8">CMGC family protein kinase</fullName>
    </submittedName>
</protein>
<dbReference type="GO" id="GO:0005524">
    <property type="term" value="F:ATP binding"/>
    <property type="evidence" value="ECO:0007669"/>
    <property type="project" value="UniProtKB-UniRule"/>
</dbReference>
<reference evidence="8" key="2">
    <citation type="journal article" date="2007" name="Science">
        <title>Draft genome sequence of the sexually transmitted pathogen Trichomonas vaginalis.</title>
        <authorList>
            <person name="Carlton J.M."/>
            <person name="Hirt R.P."/>
            <person name="Silva J.C."/>
            <person name="Delcher A.L."/>
            <person name="Schatz M."/>
            <person name="Zhao Q."/>
            <person name="Wortman J.R."/>
            <person name="Bidwell S.L."/>
            <person name="Alsmark U.C.M."/>
            <person name="Besteiro S."/>
            <person name="Sicheritz-Ponten T."/>
            <person name="Noel C.J."/>
            <person name="Dacks J.B."/>
            <person name="Foster P.G."/>
            <person name="Simillion C."/>
            <person name="Van de Peer Y."/>
            <person name="Miranda-Saavedra D."/>
            <person name="Barton G.J."/>
            <person name="Westrop G.D."/>
            <person name="Mueller S."/>
            <person name="Dessi D."/>
            <person name="Fiori P.L."/>
            <person name="Ren Q."/>
            <person name="Paulsen I."/>
            <person name="Zhang H."/>
            <person name="Bastida-Corcuera F.D."/>
            <person name="Simoes-Barbosa A."/>
            <person name="Brown M.T."/>
            <person name="Hayes R.D."/>
            <person name="Mukherjee M."/>
            <person name="Okumura C.Y."/>
            <person name="Schneider R."/>
            <person name="Smith A.J."/>
            <person name="Vanacova S."/>
            <person name="Villalvazo M."/>
            <person name="Haas B.J."/>
            <person name="Pertea M."/>
            <person name="Feldblyum T.V."/>
            <person name="Utterback T.R."/>
            <person name="Shu C.L."/>
            <person name="Osoegawa K."/>
            <person name="de Jong P.J."/>
            <person name="Hrdy I."/>
            <person name="Horvathova L."/>
            <person name="Zubacova Z."/>
            <person name="Dolezal P."/>
            <person name="Malik S.B."/>
            <person name="Logsdon J.M. Jr."/>
            <person name="Henze K."/>
            <person name="Gupta A."/>
            <person name="Wang C.C."/>
            <person name="Dunne R.L."/>
            <person name="Upcroft J.A."/>
            <person name="Upcroft P."/>
            <person name="White O."/>
            <person name="Salzberg S.L."/>
            <person name="Tang P."/>
            <person name="Chiu C.-H."/>
            <person name="Lee Y.-S."/>
            <person name="Embley T.M."/>
            <person name="Coombs G.H."/>
            <person name="Mottram J.C."/>
            <person name="Tachezy J."/>
            <person name="Fraser-Liggett C.M."/>
            <person name="Johnson P.J."/>
        </authorList>
    </citation>
    <scope>NUCLEOTIDE SEQUENCE [LARGE SCALE GENOMIC DNA]</scope>
    <source>
        <strain evidence="8">G3</strain>
    </source>
</reference>
<dbReference type="GO" id="GO:0035556">
    <property type="term" value="P:intracellular signal transduction"/>
    <property type="evidence" value="ECO:0000318"/>
    <property type="project" value="GO_Central"/>
</dbReference>
<evidence type="ECO:0000256" key="4">
    <source>
        <dbReference type="ARBA" id="ARBA00022777"/>
    </source>
</evidence>
<dbReference type="InterPro" id="IPR000719">
    <property type="entry name" value="Prot_kinase_dom"/>
</dbReference>
<evidence type="ECO:0000256" key="2">
    <source>
        <dbReference type="ARBA" id="ARBA00022679"/>
    </source>
</evidence>
<dbReference type="InterPro" id="IPR017441">
    <property type="entry name" value="Protein_kinase_ATP_BS"/>
</dbReference>
<keyword evidence="2" id="KW-0808">Transferase</keyword>
<dbReference type="PANTHER" id="PTHR24055">
    <property type="entry name" value="MITOGEN-ACTIVATED PROTEIN KINASE"/>
    <property type="match status" value="1"/>
</dbReference>
<dbReference type="eggNOG" id="KOG0661">
    <property type="taxonomic scope" value="Eukaryota"/>
</dbReference>
<evidence type="ECO:0000259" key="7">
    <source>
        <dbReference type="PROSITE" id="PS50011"/>
    </source>
</evidence>
<dbReference type="KEGG" id="tva:4752378"/>
<dbReference type="OMA" id="FEEDWIM"/>
<dbReference type="InterPro" id="IPR050117">
    <property type="entry name" value="MAPK"/>
</dbReference>
<dbReference type="SMART" id="SM00220">
    <property type="entry name" value="S_TKc"/>
    <property type="match status" value="1"/>
</dbReference>
<dbReference type="SUPFAM" id="SSF56112">
    <property type="entry name" value="Protein kinase-like (PK-like)"/>
    <property type="match status" value="1"/>
</dbReference>
<dbReference type="STRING" id="5722.A2FKD8"/>
<dbReference type="InterPro" id="IPR011009">
    <property type="entry name" value="Kinase-like_dom_sf"/>
</dbReference>
<keyword evidence="4 8" id="KW-0418">Kinase</keyword>
<dbReference type="VEuPathDB" id="TrichDB:TVAGG3_0776510"/>
<dbReference type="FunFam" id="3.30.200.20:FF:000545">
    <property type="entry name" value="CMGC family protein kinase"/>
    <property type="match status" value="1"/>
</dbReference>
<dbReference type="FunCoup" id="A2FKD8">
    <property type="interactions" value="349"/>
</dbReference>
<evidence type="ECO:0000256" key="1">
    <source>
        <dbReference type="ARBA" id="ARBA00022527"/>
    </source>
</evidence>
<dbReference type="VEuPathDB" id="TrichDB:TVAG_529130"/>
<dbReference type="Gene3D" id="1.10.510.10">
    <property type="entry name" value="Transferase(Phosphotransferase) domain 1"/>
    <property type="match status" value="1"/>
</dbReference>
<evidence type="ECO:0000256" key="3">
    <source>
        <dbReference type="ARBA" id="ARBA00022741"/>
    </source>
</evidence>
<dbReference type="GO" id="GO:0005737">
    <property type="term" value="C:cytoplasm"/>
    <property type="evidence" value="ECO:0000318"/>
    <property type="project" value="GO_Central"/>
</dbReference>
<dbReference type="InParanoid" id="A2FKD8"/>
<sequence length="207" mass="23852">MKNFEEIKVIGDGGFGIVTKCRDNDTGQIVAIKKMKQKFATFEECLQLKEVKSLRKIKHDNVVRLMQVFRENEYLYLVFECLGESLLKTLQNRTGPFTDAEVRYVMHEVLSGLAIVHGQGFFHRDVKPDNLLWAENGKLKIADFGLAREIKSKPPYTEYVGTRWYRAPEIIIHHPFYNSSVDIWSVGCIAAELYMLKPLFQGTSEND</sequence>
<keyword evidence="3 6" id="KW-0547">Nucleotide-binding</keyword>
<accession>A2FKD8</accession>
<evidence type="ECO:0000256" key="6">
    <source>
        <dbReference type="PROSITE-ProRule" id="PRU10141"/>
    </source>
</evidence>
<dbReference type="FunFam" id="1.10.510.10:FF:000624">
    <property type="entry name" value="Mitogen-activated protein kinase"/>
    <property type="match status" value="1"/>
</dbReference>
<dbReference type="PROSITE" id="PS00107">
    <property type="entry name" value="PROTEIN_KINASE_ATP"/>
    <property type="match status" value="1"/>
</dbReference>
<proteinExistence type="predicted"/>
<keyword evidence="9" id="KW-1185">Reference proteome</keyword>
<organism evidence="8 9">
    <name type="scientific">Trichomonas vaginalis (strain ATCC PRA-98 / G3)</name>
    <dbReference type="NCBI Taxonomy" id="412133"/>
    <lineage>
        <taxon>Eukaryota</taxon>
        <taxon>Metamonada</taxon>
        <taxon>Parabasalia</taxon>
        <taxon>Trichomonadida</taxon>
        <taxon>Trichomonadidae</taxon>
        <taxon>Trichomonas</taxon>
    </lineage>
</organism>
<evidence type="ECO:0000313" key="9">
    <source>
        <dbReference type="Proteomes" id="UP000001542"/>
    </source>
</evidence>
<reference evidence="8" key="1">
    <citation type="submission" date="2006-10" db="EMBL/GenBank/DDBJ databases">
        <authorList>
            <person name="Amadeo P."/>
            <person name="Zhao Q."/>
            <person name="Wortman J."/>
            <person name="Fraser-Liggett C."/>
            <person name="Carlton J."/>
        </authorList>
    </citation>
    <scope>NUCLEOTIDE SEQUENCE</scope>
    <source>
        <strain evidence="8">G3</strain>
    </source>
</reference>